<evidence type="ECO:0000313" key="2">
    <source>
        <dbReference type="EMBL" id="TDQ49771.1"/>
    </source>
</evidence>
<sequence length="72" mass="7939">MLSVTKVDGNGDSDESCHAENENANIGSTRTLPLWDFGIANAKCGMCTKLKYPIKAYDAKDDEKRAESKKQE</sequence>
<proteinExistence type="predicted"/>
<dbReference type="EMBL" id="SNYM01000003">
    <property type="protein sequence ID" value="TDQ49771.1"/>
    <property type="molecule type" value="Genomic_DNA"/>
</dbReference>
<organism evidence="2 3">
    <name type="scientific">Permianibacter aggregans</name>
    <dbReference type="NCBI Taxonomy" id="1510150"/>
    <lineage>
        <taxon>Bacteria</taxon>
        <taxon>Pseudomonadati</taxon>
        <taxon>Pseudomonadota</taxon>
        <taxon>Gammaproteobacteria</taxon>
        <taxon>Pseudomonadales</taxon>
        <taxon>Pseudomonadaceae</taxon>
        <taxon>Permianibacter</taxon>
    </lineage>
</organism>
<evidence type="ECO:0000313" key="3">
    <source>
        <dbReference type="Proteomes" id="UP000295375"/>
    </source>
</evidence>
<name>A0A4R6URS6_9GAMM</name>
<comment type="caution">
    <text evidence="2">The sequence shown here is derived from an EMBL/GenBank/DDBJ whole genome shotgun (WGS) entry which is preliminary data.</text>
</comment>
<feature type="region of interest" description="Disordered" evidence="1">
    <location>
        <begin position="1"/>
        <end position="22"/>
    </location>
</feature>
<evidence type="ECO:0000256" key="1">
    <source>
        <dbReference type="SAM" id="MobiDB-lite"/>
    </source>
</evidence>
<accession>A0A4R6URS6</accession>
<gene>
    <name evidence="2" type="ORF">EV696_103141</name>
</gene>
<protein>
    <submittedName>
        <fullName evidence="2">Uncharacterized protein</fullName>
    </submittedName>
</protein>
<dbReference type="Proteomes" id="UP000295375">
    <property type="component" value="Unassembled WGS sequence"/>
</dbReference>
<keyword evidence="3" id="KW-1185">Reference proteome</keyword>
<dbReference type="AlphaFoldDB" id="A0A4R6URS6"/>
<reference evidence="2 3" key="1">
    <citation type="submission" date="2019-03" db="EMBL/GenBank/DDBJ databases">
        <title>Genomic Encyclopedia of Type Strains, Phase IV (KMG-IV): sequencing the most valuable type-strain genomes for metagenomic binning, comparative biology and taxonomic classification.</title>
        <authorList>
            <person name="Goeker M."/>
        </authorList>
    </citation>
    <scope>NUCLEOTIDE SEQUENCE [LARGE SCALE GENOMIC DNA]</scope>
    <source>
        <strain evidence="2 3">DSM 103792</strain>
    </source>
</reference>